<evidence type="ECO:0000256" key="6">
    <source>
        <dbReference type="SAM" id="Phobius"/>
    </source>
</evidence>
<dbReference type="HOGENOM" id="CLU_051062_0_0_1"/>
<comment type="similarity">
    <text evidence="2">Belongs to the acetate uptake transporter (AceTr) (TC 2.A.96) family.</text>
</comment>
<proteinExistence type="inferred from homology"/>
<evidence type="ECO:0008006" key="9">
    <source>
        <dbReference type="Google" id="ProtNLM"/>
    </source>
</evidence>
<gene>
    <name evidence="7" type="ORF">LELG_00572</name>
</gene>
<dbReference type="eggNOG" id="ENOG502QUJS">
    <property type="taxonomic scope" value="Eukaryota"/>
</dbReference>
<evidence type="ECO:0000313" key="7">
    <source>
        <dbReference type="EMBL" id="EDK42394.1"/>
    </source>
</evidence>
<dbReference type="Pfam" id="PF01184">
    <property type="entry name" value="Gpr1_Fun34_YaaH"/>
    <property type="match status" value="1"/>
</dbReference>
<dbReference type="GeneID" id="5235576"/>
<dbReference type="EMBL" id="CH981524">
    <property type="protein sequence ID" value="EDK42394.1"/>
    <property type="molecule type" value="Genomic_DNA"/>
</dbReference>
<name>A5DT86_LODEL</name>
<dbReference type="Proteomes" id="UP000001996">
    <property type="component" value="Unassembled WGS sequence"/>
</dbReference>
<feature type="transmembrane region" description="Helical" evidence="6">
    <location>
        <begin position="138"/>
        <end position="155"/>
    </location>
</feature>
<sequence length="258" mass="27740">MVEATSSHSKDAYSEDSSIQRVEIGNDARDYVVLGKLKIYRHELQAALMDPLTVQSPFTPAPKTSFANPGPLGLCAFGITTFILCCYNARVGGITVPNAVLGMAVFYGGLAQFLAGIWEFFVGNTFGCTALTSYGAFWLAWGAIYIPSFGIRAAYADDPAQLTQAAGIFLTGWAIFTFMLTLLTFKTSVAFCTLFCSLTITFIFLAVGDYTGQVVCTKVGGVFGVITAFLAFYNAFAGVATKQNSYFGANVFPLTKKE</sequence>
<feature type="transmembrane region" description="Helical" evidence="6">
    <location>
        <begin position="219"/>
        <end position="240"/>
    </location>
</feature>
<dbReference type="InterPro" id="IPR051633">
    <property type="entry name" value="AceTr"/>
</dbReference>
<dbReference type="OMA" id="ELQEWEY"/>
<dbReference type="GO" id="GO:0005886">
    <property type="term" value="C:plasma membrane"/>
    <property type="evidence" value="ECO:0007669"/>
    <property type="project" value="TreeGrafter"/>
</dbReference>
<keyword evidence="8" id="KW-1185">Reference proteome</keyword>
<evidence type="ECO:0000256" key="4">
    <source>
        <dbReference type="ARBA" id="ARBA00022989"/>
    </source>
</evidence>
<feature type="transmembrane region" description="Helical" evidence="6">
    <location>
        <begin position="66"/>
        <end position="87"/>
    </location>
</feature>
<dbReference type="AlphaFoldDB" id="A5DT86"/>
<protein>
    <recommendedName>
        <fullName evidence="9">Ammonia transport outward protein 2</fullName>
    </recommendedName>
</protein>
<dbReference type="KEGG" id="lel:PVL30_000556"/>
<dbReference type="PANTHER" id="PTHR31123:SF1">
    <property type="entry name" value="ACCUMULATION OF DYADS PROTEIN 2-RELATED"/>
    <property type="match status" value="1"/>
</dbReference>
<feature type="transmembrane region" description="Helical" evidence="6">
    <location>
        <begin position="188"/>
        <end position="207"/>
    </location>
</feature>
<evidence type="ECO:0000256" key="5">
    <source>
        <dbReference type="ARBA" id="ARBA00023136"/>
    </source>
</evidence>
<dbReference type="OrthoDB" id="3648309at2759"/>
<organism evidence="7 8">
    <name type="scientific">Lodderomyces elongisporus (strain ATCC 11503 / CBS 2605 / JCM 1781 / NBRC 1676 / NRRL YB-4239)</name>
    <name type="common">Yeast</name>
    <name type="synonym">Saccharomyces elongisporus</name>
    <dbReference type="NCBI Taxonomy" id="379508"/>
    <lineage>
        <taxon>Eukaryota</taxon>
        <taxon>Fungi</taxon>
        <taxon>Dikarya</taxon>
        <taxon>Ascomycota</taxon>
        <taxon>Saccharomycotina</taxon>
        <taxon>Pichiomycetes</taxon>
        <taxon>Debaryomycetaceae</taxon>
        <taxon>Candida/Lodderomyces clade</taxon>
        <taxon>Lodderomyces</taxon>
    </lineage>
</organism>
<dbReference type="NCBIfam" id="NF038013">
    <property type="entry name" value="AceTr_1"/>
    <property type="match status" value="1"/>
</dbReference>
<comment type="subcellular location">
    <subcellularLocation>
        <location evidence="1">Membrane</location>
        <topology evidence="1">Multi-pass membrane protein</topology>
    </subcellularLocation>
</comment>
<feature type="transmembrane region" description="Helical" evidence="6">
    <location>
        <begin position="99"/>
        <end position="118"/>
    </location>
</feature>
<dbReference type="PANTHER" id="PTHR31123">
    <property type="entry name" value="ACCUMULATION OF DYADS PROTEIN 2-RELATED"/>
    <property type="match status" value="1"/>
</dbReference>
<accession>A5DT86</accession>
<reference evidence="7 8" key="1">
    <citation type="journal article" date="2009" name="Nature">
        <title>Evolution of pathogenicity and sexual reproduction in eight Candida genomes.</title>
        <authorList>
            <person name="Butler G."/>
            <person name="Rasmussen M.D."/>
            <person name="Lin M.F."/>
            <person name="Santos M.A."/>
            <person name="Sakthikumar S."/>
            <person name="Munro C.A."/>
            <person name="Rheinbay E."/>
            <person name="Grabherr M."/>
            <person name="Forche A."/>
            <person name="Reedy J.L."/>
            <person name="Agrafioti I."/>
            <person name="Arnaud M.B."/>
            <person name="Bates S."/>
            <person name="Brown A.J."/>
            <person name="Brunke S."/>
            <person name="Costanzo M.C."/>
            <person name="Fitzpatrick D.A."/>
            <person name="de Groot P.W."/>
            <person name="Harris D."/>
            <person name="Hoyer L.L."/>
            <person name="Hube B."/>
            <person name="Klis F.M."/>
            <person name="Kodira C."/>
            <person name="Lennard N."/>
            <person name="Logue M.E."/>
            <person name="Martin R."/>
            <person name="Neiman A.M."/>
            <person name="Nikolaou E."/>
            <person name="Quail M.A."/>
            <person name="Quinn J."/>
            <person name="Santos M.C."/>
            <person name="Schmitzberger F.F."/>
            <person name="Sherlock G."/>
            <person name="Shah P."/>
            <person name="Silverstein K.A."/>
            <person name="Skrzypek M.S."/>
            <person name="Soll D."/>
            <person name="Staggs R."/>
            <person name="Stansfield I."/>
            <person name="Stumpf M.P."/>
            <person name="Sudbery P.E."/>
            <person name="Srikantha T."/>
            <person name="Zeng Q."/>
            <person name="Berman J."/>
            <person name="Berriman M."/>
            <person name="Heitman J."/>
            <person name="Gow N.A."/>
            <person name="Lorenz M.C."/>
            <person name="Birren B.W."/>
            <person name="Kellis M."/>
            <person name="Cuomo C.A."/>
        </authorList>
    </citation>
    <scope>NUCLEOTIDE SEQUENCE [LARGE SCALE GENOMIC DNA]</scope>
    <source>
        <strain evidence="8">ATCC 11503 / BCRC 21390 / CBS 2605 / JCM 1781 / NBRC 1676 / NRRL YB-4239</strain>
    </source>
</reference>
<evidence type="ECO:0000313" key="8">
    <source>
        <dbReference type="Proteomes" id="UP000001996"/>
    </source>
</evidence>
<evidence type="ECO:0000256" key="3">
    <source>
        <dbReference type="ARBA" id="ARBA00022692"/>
    </source>
</evidence>
<keyword evidence="4 6" id="KW-1133">Transmembrane helix</keyword>
<keyword evidence="5 6" id="KW-0472">Membrane</keyword>
<keyword evidence="3 6" id="KW-0812">Transmembrane</keyword>
<dbReference type="InParanoid" id="A5DT86"/>
<feature type="transmembrane region" description="Helical" evidence="6">
    <location>
        <begin position="162"/>
        <end position="182"/>
    </location>
</feature>
<evidence type="ECO:0000256" key="2">
    <source>
        <dbReference type="ARBA" id="ARBA00005587"/>
    </source>
</evidence>
<dbReference type="GO" id="GO:0015123">
    <property type="term" value="F:acetate transmembrane transporter activity"/>
    <property type="evidence" value="ECO:0007669"/>
    <property type="project" value="TreeGrafter"/>
</dbReference>
<evidence type="ECO:0000256" key="1">
    <source>
        <dbReference type="ARBA" id="ARBA00004141"/>
    </source>
</evidence>
<dbReference type="InterPro" id="IPR000791">
    <property type="entry name" value="Gpr1/Fun34/SatP-like"/>
</dbReference>
<dbReference type="VEuPathDB" id="FungiDB:LELG_00572"/>